<evidence type="ECO:0000313" key="6">
    <source>
        <dbReference type="Proteomes" id="UP000799778"/>
    </source>
</evidence>
<evidence type="ECO:0000256" key="3">
    <source>
        <dbReference type="SAM" id="MobiDB-lite"/>
    </source>
</evidence>
<name>A0A6A5XMY7_9PLEO</name>
<evidence type="ECO:0000259" key="4">
    <source>
        <dbReference type="SMART" id="SM00906"/>
    </source>
</evidence>
<reference evidence="5" key="1">
    <citation type="journal article" date="2020" name="Stud. Mycol.">
        <title>101 Dothideomycetes genomes: a test case for predicting lifestyles and emergence of pathogens.</title>
        <authorList>
            <person name="Haridas S."/>
            <person name="Albert R."/>
            <person name="Binder M."/>
            <person name="Bloem J."/>
            <person name="Labutti K."/>
            <person name="Salamov A."/>
            <person name="Andreopoulos B."/>
            <person name="Baker S."/>
            <person name="Barry K."/>
            <person name="Bills G."/>
            <person name="Bluhm B."/>
            <person name="Cannon C."/>
            <person name="Castanera R."/>
            <person name="Culley D."/>
            <person name="Daum C."/>
            <person name="Ezra D."/>
            <person name="Gonzalez J."/>
            <person name="Henrissat B."/>
            <person name="Kuo A."/>
            <person name="Liang C."/>
            <person name="Lipzen A."/>
            <person name="Lutzoni F."/>
            <person name="Magnuson J."/>
            <person name="Mondo S."/>
            <person name="Nolan M."/>
            <person name="Ohm R."/>
            <person name="Pangilinan J."/>
            <person name="Park H.-J."/>
            <person name="Ramirez L."/>
            <person name="Alfaro M."/>
            <person name="Sun H."/>
            <person name="Tritt A."/>
            <person name="Yoshinaga Y."/>
            <person name="Zwiers L.-H."/>
            <person name="Turgeon B."/>
            <person name="Goodwin S."/>
            <person name="Spatafora J."/>
            <person name="Crous P."/>
            <person name="Grigoriev I."/>
        </authorList>
    </citation>
    <scope>NUCLEOTIDE SEQUENCE</scope>
    <source>
        <strain evidence="5">CBS 175.79</strain>
    </source>
</reference>
<dbReference type="GO" id="GO:0003700">
    <property type="term" value="F:DNA-binding transcription factor activity"/>
    <property type="evidence" value="ECO:0007669"/>
    <property type="project" value="InterPro"/>
</dbReference>
<dbReference type="RefSeq" id="XP_033382449.1">
    <property type="nucleotide sequence ID" value="XM_033533176.1"/>
</dbReference>
<dbReference type="GeneID" id="54290573"/>
<dbReference type="GO" id="GO:0003677">
    <property type="term" value="F:DNA binding"/>
    <property type="evidence" value="ECO:0007669"/>
    <property type="project" value="InterPro"/>
</dbReference>
<feature type="coiled-coil region" evidence="2">
    <location>
        <begin position="14"/>
        <end position="41"/>
    </location>
</feature>
<accession>A0A6A5XMY7</accession>
<gene>
    <name evidence="5" type="ORF">BU24DRAFT_481483</name>
</gene>
<feature type="domain" description="Xylanolytic transcriptional activator regulatory" evidence="4">
    <location>
        <begin position="283"/>
        <end position="354"/>
    </location>
</feature>
<dbReference type="PANTHER" id="PTHR46910:SF5">
    <property type="entry name" value="ZN(II)2CYS6 TRANSCRIPTION FACTOR (EUROFUNG)"/>
    <property type="match status" value="1"/>
</dbReference>
<dbReference type="Pfam" id="PF04082">
    <property type="entry name" value="Fungal_trans"/>
    <property type="match status" value="1"/>
</dbReference>
<dbReference type="PANTHER" id="PTHR46910">
    <property type="entry name" value="TRANSCRIPTION FACTOR PDR1"/>
    <property type="match status" value="1"/>
</dbReference>
<dbReference type="GO" id="GO:0008270">
    <property type="term" value="F:zinc ion binding"/>
    <property type="evidence" value="ECO:0007669"/>
    <property type="project" value="InterPro"/>
</dbReference>
<dbReference type="Proteomes" id="UP000799778">
    <property type="component" value="Unassembled WGS sequence"/>
</dbReference>
<evidence type="ECO:0000313" key="5">
    <source>
        <dbReference type="EMBL" id="KAF2014110.1"/>
    </source>
</evidence>
<keyword evidence="6" id="KW-1185">Reference proteome</keyword>
<keyword evidence="1" id="KW-0539">Nucleus</keyword>
<proteinExistence type="predicted"/>
<dbReference type="InterPro" id="IPR050987">
    <property type="entry name" value="AtrR-like"/>
</dbReference>
<evidence type="ECO:0000256" key="1">
    <source>
        <dbReference type="ARBA" id="ARBA00023242"/>
    </source>
</evidence>
<dbReference type="EMBL" id="ML978070">
    <property type="protein sequence ID" value="KAF2014110.1"/>
    <property type="molecule type" value="Genomic_DNA"/>
</dbReference>
<dbReference type="CDD" id="cd12148">
    <property type="entry name" value="fungal_TF_MHR"/>
    <property type="match status" value="1"/>
</dbReference>
<feature type="region of interest" description="Disordered" evidence="3">
    <location>
        <begin position="432"/>
        <end position="468"/>
    </location>
</feature>
<dbReference type="OrthoDB" id="103819at2759"/>
<dbReference type="GO" id="GO:0006351">
    <property type="term" value="P:DNA-templated transcription"/>
    <property type="evidence" value="ECO:0007669"/>
    <property type="project" value="InterPro"/>
</dbReference>
<organism evidence="5 6">
    <name type="scientific">Aaosphaeria arxii CBS 175.79</name>
    <dbReference type="NCBI Taxonomy" id="1450172"/>
    <lineage>
        <taxon>Eukaryota</taxon>
        <taxon>Fungi</taxon>
        <taxon>Dikarya</taxon>
        <taxon>Ascomycota</taxon>
        <taxon>Pezizomycotina</taxon>
        <taxon>Dothideomycetes</taxon>
        <taxon>Pleosporomycetidae</taxon>
        <taxon>Pleosporales</taxon>
        <taxon>Pleosporales incertae sedis</taxon>
        <taxon>Aaosphaeria</taxon>
    </lineage>
</organism>
<keyword evidence="2" id="KW-0175">Coiled coil</keyword>
<evidence type="ECO:0000256" key="2">
    <source>
        <dbReference type="SAM" id="Coils"/>
    </source>
</evidence>
<dbReference type="SMART" id="SM00906">
    <property type="entry name" value="Fungal_trans"/>
    <property type="match status" value="1"/>
</dbReference>
<sequence>MFQLQSKQIEVHISDEYEKKIDRIEDRLAGIEAVLEKLTVKLENIDLRKDSPEQGSQGRSYKASRSPNSIAEVQVGTPAAFEGETTMHTQSSFAREVLEKAIGSTPSISQNAEIKATLNSLQDMVGRQNVLTSASTEAAAFFEKRLSENEATNLDRPPWDIVESILDRAATQPTMCLAVIFPFLNLQNVKTMMREVYDTPEECSPCRRIFCYGVLYNLFTEFVYYDIPQSEMEDYPEYTRRSRVQMEMGMSQLDLLIPASYENIQALLMAASYTVEIAKPSLCWIMNSTAIGLATSLGYHRISSMKDDSAEERAAKIHSFWFIYTLDKMLSLRLGRASLIQDWDMSLPFVVPGELGRSANYLKGFEIQVYWIKVAQIQGRIYEQLFSPASFLRPHEERARIATELVDAMNQAWSERGNGSIIDFVDRGYRHRPPSAPSRSNNRGPPIPEFNAGGTPGIQPSASHSSPFSTASSRKGCVDFDAIGDVFYYSDVVLHYSNTSLIQRAMSADNVSFSEECLESSRAALSAHQSCSKQFNHKGNEVLWTGYVHWAILQAPFTPFIVLFTNAVTHCHEQDLYSLSEFVLSLETCRSTSEGADKLYKMCHLFLLVAKHYIEAKTKEAEAHRSTADPVGFYGTQRAQNDFSGINVNQFDPYLSALGLAPNTTWPVTSYAAESSDHLNAFDGVAMGQNTVQDWFSGSRYIMGLMEGDDISMPDITLPRNM</sequence>
<feature type="region of interest" description="Disordered" evidence="3">
    <location>
        <begin position="49"/>
        <end position="69"/>
    </location>
</feature>
<dbReference type="AlphaFoldDB" id="A0A6A5XMY7"/>
<dbReference type="InterPro" id="IPR007219">
    <property type="entry name" value="XnlR_reg_dom"/>
</dbReference>
<feature type="compositionally biased region" description="Polar residues" evidence="3">
    <location>
        <begin position="53"/>
        <end position="69"/>
    </location>
</feature>
<protein>
    <recommendedName>
        <fullName evidence="4">Xylanolytic transcriptional activator regulatory domain-containing protein</fullName>
    </recommendedName>
</protein>